<dbReference type="GO" id="GO:0005737">
    <property type="term" value="C:cytoplasm"/>
    <property type="evidence" value="ECO:0007669"/>
    <property type="project" value="UniProtKB-SubCell"/>
</dbReference>
<evidence type="ECO:0000259" key="13">
    <source>
        <dbReference type="SMART" id="SM00836"/>
    </source>
</evidence>
<comment type="caution">
    <text evidence="15">The sequence shown here is derived from an EMBL/GenBank/DDBJ whole genome shotgun (WGS) entry which is preliminary data.</text>
</comment>
<dbReference type="PANTHER" id="PTHR11956">
    <property type="entry name" value="ARGINYL-TRNA SYNTHETASE"/>
    <property type="match status" value="1"/>
</dbReference>
<dbReference type="InterPro" id="IPR035684">
    <property type="entry name" value="ArgRS_core"/>
</dbReference>
<comment type="subcellular location">
    <subcellularLocation>
        <location evidence="1 11">Cytoplasm</location>
    </subcellularLocation>
</comment>
<dbReference type="Gene3D" id="3.30.1360.70">
    <property type="entry name" value="Arginyl tRNA synthetase N-terminal domain"/>
    <property type="match status" value="1"/>
</dbReference>
<dbReference type="InterPro" id="IPR009080">
    <property type="entry name" value="tRNAsynth_Ia_anticodon-bd"/>
</dbReference>
<dbReference type="SUPFAM" id="SSF52374">
    <property type="entry name" value="Nucleotidylyl transferase"/>
    <property type="match status" value="1"/>
</dbReference>
<dbReference type="CDD" id="cd07956">
    <property type="entry name" value="Anticodon_Ia_Arg"/>
    <property type="match status" value="1"/>
</dbReference>
<dbReference type="PROSITE" id="PS00178">
    <property type="entry name" value="AA_TRNA_LIGASE_I"/>
    <property type="match status" value="1"/>
</dbReference>
<evidence type="ECO:0000256" key="9">
    <source>
        <dbReference type="ARBA" id="ARBA00023146"/>
    </source>
</evidence>
<dbReference type="SUPFAM" id="SSF55190">
    <property type="entry name" value="Arginyl-tRNA synthetase (ArgRS), N-terminal 'additional' domain"/>
    <property type="match status" value="1"/>
</dbReference>
<dbReference type="InterPro" id="IPR001278">
    <property type="entry name" value="Arg-tRNA-ligase"/>
</dbReference>
<accession>A0A2M6ITK4</accession>
<dbReference type="InterPro" id="IPR008909">
    <property type="entry name" value="DALR_anticod-bd"/>
</dbReference>
<keyword evidence="7 11" id="KW-0067">ATP-binding</keyword>
<dbReference type="Proteomes" id="UP000231056">
    <property type="component" value="Unassembled WGS sequence"/>
</dbReference>
<name>A0A2M6ITK4_9BACT</name>
<evidence type="ECO:0000256" key="2">
    <source>
        <dbReference type="ARBA" id="ARBA00005594"/>
    </source>
</evidence>
<evidence type="ECO:0000256" key="1">
    <source>
        <dbReference type="ARBA" id="ARBA00004496"/>
    </source>
</evidence>
<evidence type="ECO:0000259" key="14">
    <source>
        <dbReference type="SMART" id="SM01016"/>
    </source>
</evidence>
<evidence type="ECO:0000256" key="12">
    <source>
        <dbReference type="RuleBase" id="RU363038"/>
    </source>
</evidence>
<dbReference type="InterPro" id="IPR036695">
    <property type="entry name" value="Arg-tRNA-synth_N_sf"/>
</dbReference>
<dbReference type="Gene3D" id="3.40.50.620">
    <property type="entry name" value="HUPs"/>
    <property type="match status" value="1"/>
</dbReference>
<evidence type="ECO:0000256" key="7">
    <source>
        <dbReference type="ARBA" id="ARBA00022840"/>
    </source>
</evidence>
<evidence type="ECO:0000256" key="3">
    <source>
        <dbReference type="ARBA" id="ARBA00011245"/>
    </source>
</evidence>
<dbReference type="Pfam" id="PF05746">
    <property type="entry name" value="DALR_1"/>
    <property type="match status" value="1"/>
</dbReference>
<feature type="short sequence motif" description="'HIGH' region" evidence="11">
    <location>
        <begin position="119"/>
        <end position="129"/>
    </location>
</feature>
<evidence type="ECO:0000256" key="11">
    <source>
        <dbReference type="HAMAP-Rule" id="MF_00123"/>
    </source>
</evidence>
<dbReference type="Pfam" id="PF03485">
    <property type="entry name" value="Arg_tRNA_synt_N"/>
    <property type="match status" value="1"/>
</dbReference>
<dbReference type="EMBL" id="PCVM01000088">
    <property type="protein sequence ID" value="PIQ73202.1"/>
    <property type="molecule type" value="Genomic_DNA"/>
</dbReference>
<comment type="catalytic activity">
    <reaction evidence="10 11">
        <text>tRNA(Arg) + L-arginine + ATP = L-arginyl-tRNA(Arg) + AMP + diphosphate</text>
        <dbReference type="Rhea" id="RHEA:20301"/>
        <dbReference type="Rhea" id="RHEA-COMP:9658"/>
        <dbReference type="Rhea" id="RHEA-COMP:9673"/>
        <dbReference type="ChEBI" id="CHEBI:30616"/>
        <dbReference type="ChEBI" id="CHEBI:32682"/>
        <dbReference type="ChEBI" id="CHEBI:33019"/>
        <dbReference type="ChEBI" id="CHEBI:78442"/>
        <dbReference type="ChEBI" id="CHEBI:78513"/>
        <dbReference type="ChEBI" id="CHEBI:456215"/>
        <dbReference type="EC" id="6.1.1.19"/>
    </reaction>
</comment>
<evidence type="ECO:0000256" key="10">
    <source>
        <dbReference type="ARBA" id="ARBA00049339"/>
    </source>
</evidence>
<evidence type="ECO:0000313" key="16">
    <source>
        <dbReference type="Proteomes" id="UP000231056"/>
    </source>
</evidence>
<dbReference type="GO" id="GO:0004814">
    <property type="term" value="F:arginine-tRNA ligase activity"/>
    <property type="evidence" value="ECO:0007669"/>
    <property type="project" value="UniProtKB-UniRule"/>
</dbReference>
<keyword evidence="6 11" id="KW-0547">Nucleotide-binding</keyword>
<dbReference type="HAMAP" id="MF_00123">
    <property type="entry name" value="Arg_tRNA_synth"/>
    <property type="match status" value="1"/>
</dbReference>
<keyword evidence="4 11" id="KW-0963">Cytoplasm</keyword>
<evidence type="ECO:0000256" key="8">
    <source>
        <dbReference type="ARBA" id="ARBA00022917"/>
    </source>
</evidence>
<comment type="similarity">
    <text evidence="2 11 12">Belongs to the class-I aminoacyl-tRNA synthetase family.</text>
</comment>
<evidence type="ECO:0000256" key="6">
    <source>
        <dbReference type="ARBA" id="ARBA00022741"/>
    </source>
</evidence>
<sequence>MIKTRIKKIFSEALIKSKLDLNGLTVIPQNNENFGDYSTSISLQLAKVEKANPMILAEKIAKNIPTDDLVEKVEVIKPGFINVWIAKKQLLKNLTKIDNKYGNSTLAKREKVIVEYSSPNIAKPFTIGHLRSTIIGDAIANILEATGAKVYRDNHLGDWGTQFGKLIYAIKTWGNENEIKDADNPVRILVDLYVRFHKEAEINPQLNDEGRMWFKKLEEGDAEARRLWTQSIEWSWNEFDRLYKKLGIKTEKFENNGRGYGESYFEDKMSPIIDELKKKEILTESKGAFLVFFPNDKYPPLMLIKQDGATLYATRDLATDAFRLNRYGKNVKIINEVGAEQSLYFQQLYETEVLAGWLKREKRVHIKHGMYRFKDSKMSTRKGNTIWLEDVLKEATNRAIKLGKLENIKVSEVIGVGALKWNDLKKSSHLDIVFDWEDVLNMQGNSGPYIQYTYVRCRSVLNKVDKYDFTTEIEETVNLNNDELVLIRSLLKYPETVLEAAKAYAPNYLCTYLYDLSQKYNLFYQKNPILKAEDTEQKNLRLKITLAVSNVLQHGLNLLGIKTVKKM</sequence>
<comment type="subunit">
    <text evidence="3 11">Monomer.</text>
</comment>
<dbReference type="PANTHER" id="PTHR11956:SF5">
    <property type="entry name" value="ARGININE--TRNA LIGASE, CYTOPLASMIC"/>
    <property type="match status" value="1"/>
</dbReference>
<dbReference type="SMART" id="SM01016">
    <property type="entry name" value="Arg_tRNA_synt_N"/>
    <property type="match status" value="1"/>
</dbReference>
<keyword evidence="9 11" id="KW-0030">Aminoacyl-tRNA synthetase</keyword>
<dbReference type="AlphaFoldDB" id="A0A2M6ITK4"/>
<dbReference type="FunFam" id="3.40.50.620:FF:000116">
    <property type="entry name" value="Arginine--tRNA ligase"/>
    <property type="match status" value="1"/>
</dbReference>
<evidence type="ECO:0000256" key="4">
    <source>
        <dbReference type="ARBA" id="ARBA00022490"/>
    </source>
</evidence>
<dbReference type="InterPro" id="IPR014729">
    <property type="entry name" value="Rossmann-like_a/b/a_fold"/>
</dbReference>
<dbReference type="Gene3D" id="1.10.730.10">
    <property type="entry name" value="Isoleucyl-tRNA Synthetase, Domain 1"/>
    <property type="match status" value="1"/>
</dbReference>
<dbReference type="PRINTS" id="PR01038">
    <property type="entry name" value="TRNASYNTHARG"/>
</dbReference>
<dbReference type="SUPFAM" id="SSF47323">
    <property type="entry name" value="Anticodon-binding domain of a subclass of class I aminoacyl-tRNA synthetases"/>
    <property type="match status" value="1"/>
</dbReference>
<dbReference type="GO" id="GO:0006420">
    <property type="term" value="P:arginyl-tRNA aminoacylation"/>
    <property type="evidence" value="ECO:0007669"/>
    <property type="project" value="UniProtKB-UniRule"/>
</dbReference>
<dbReference type="InterPro" id="IPR001412">
    <property type="entry name" value="aa-tRNA-synth_I_CS"/>
</dbReference>
<gene>
    <name evidence="11" type="primary">argS</name>
    <name evidence="15" type="ORF">COV58_03740</name>
</gene>
<dbReference type="NCBIfam" id="TIGR00456">
    <property type="entry name" value="argS"/>
    <property type="match status" value="1"/>
</dbReference>
<dbReference type="Pfam" id="PF00750">
    <property type="entry name" value="tRNA-synt_1d"/>
    <property type="match status" value="1"/>
</dbReference>
<dbReference type="CDD" id="cd00671">
    <property type="entry name" value="ArgRS_core"/>
    <property type="match status" value="1"/>
</dbReference>
<organism evidence="15 16">
    <name type="scientific">Candidatus Roizmanbacteria bacterium CG11_big_fil_rev_8_21_14_0_20_36_8</name>
    <dbReference type="NCBI Taxonomy" id="1974856"/>
    <lineage>
        <taxon>Bacteria</taxon>
        <taxon>Candidatus Roizmaniibacteriota</taxon>
    </lineage>
</organism>
<evidence type="ECO:0000313" key="15">
    <source>
        <dbReference type="EMBL" id="PIQ73202.1"/>
    </source>
</evidence>
<dbReference type="GO" id="GO:0005524">
    <property type="term" value="F:ATP binding"/>
    <property type="evidence" value="ECO:0007669"/>
    <property type="project" value="UniProtKB-UniRule"/>
</dbReference>
<dbReference type="FunFam" id="1.10.730.10:FF:000006">
    <property type="entry name" value="Arginyl-tRNA synthetase 2, mitochondrial"/>
    <property type="match status" value="1"/>
</dbReference>
<dbReference type="SMART" id="SM00836">
    <property type="entry name" value="DALR_1"/>
    <property type="match status" value="1"/>
</dbReference>
<feature type="domain" description="Arginyl tRNA synthetase N-terminal" evidence="14">
    <location>
        <begin position="4"/>
        <end position="85"/>
    </location>
</feature>
<protein>
    <recommendedName>
        <fullName evidence="11">Arginine--tRNA ligase</fullName>
        <ecNumber evidence="11">6.1.1.19</ecNumber>
    </recommendedName>
    <alternativeName>
        <fullName evidence="11">Arginyl-tRNA synthetase</fullName>
        <shortName evidence="11">ArgRS</shortName>
    </alternativeName>
</protein>
<feature type="domain" description="DALR anticodon binding" evidence="13">
    <location>
        <begin position="450"/>
        <end position="567"/>
    </location>
</feature>
<keyword evidence="5 11" id="KW-0436">Ligase</keyword>
<reference evidence="15 16" key="1">
    <citation type="submission" date="2017-09" db="EMBL/GenBank/DDBJ databases">
        <title>Depth-based differentiation of microbial function through sediment-hosted aquifers and enrichment of novel symbionts in the deep terrestrial subsurface.</title>
        <authorList>
            <person name="Probst A.J."/>
            <person name="Ladd B."/>
            <person name="Jarett J.K."/>
            <person name="Geller-Mcgrath D.E."/>
            <person name="Sieber C.M."/>
            <person name="Emerson J.B."/>
            <person name="Anantharaman K."/>
            <person name="Thomas B.C."/>
            <person name="Malmstrom R."/>
            <person name="Stieglmeier M."/>
            <person name="Klingl A."/>
            <person name="Woyke T."/>
            <person name="Ryan C.M."/>
            <person name="Banfield J.F."/>
        </authorList>
    </citation>
    <scope>NUCLEOTIDE SEQUENCE [LARGE SCALE GENOMIC DNA]</scope>
    <source>
        <strain evidence="15">CG11_big_fil_rev_8_21_14_0_20_36_8</strain>
    </source>
</reference>
<dbReference type="EC" id="6.1.1.19" evidence="11"/>
<keyword evidence="8 11" id="KW-0648">Protein biosynthesis</keyword>
<dbReference type="InterPro" id="IPR005148">
    <property type="entry name" value="Arg-tRNA-synth_N"/>
</dbReference>
<proteinExistence type="inferred from homology"/>
<evidence type="ECO:0000256" key="5">
    <source>
        <dbReference type="ARBA" id="ARBA00022598"/>
    </source>
</evidence>